<evidence type="ECO:0000313" key="3">
    <source>
        <dbReference type="Proteomes" id="UP001459277"/>
    </source>
</evidence>
<dbReference type="EMBL" id="JAZDWU010000004">
    <property type="protein sequence ID" value="KAL0004810.1"/>
    <property type="molecule type" value="Genomic_DNA"/>
</dbReference>
<feature type="compositionally biased region" description="Polar residues" evidence="1">
    <location>
        <begin position="64"/>
        <end position="74"/>
    </location>
</feature>
<organism evidence="2 3">
    <name type="scientific">Lithocarpus litseifolius</name>
    <dbReference type="NCBI Taxonomy" id="425828"/>
    <lineage>
        <taxon>Eukaryota</taxon>
        <taxon>Viridiplantae</taxon>
        <taxon>Streptophyta</taxon>
        <taxon>Embryophyta</taxon>
        <taxon>Tracheophyta</taxon>
        <taxon>Spermatophyta</taxon>
        <taxon>Magnoliopsida</taxon>
        <taxon>eudicotyledons</taxon>
        <taxon>Gunneridae</taxon>
        <taxon>Pentapetalae</taxon>
        <taxon>rosids</taxon>
        <taxon>fabids</taxon>
        <taxon>Fagales</taxon>
        <taxon>Fagaceae</taxon>
        <taxon>Lithocarpus</taxon>
    </lineage>
</organism>
<comment type="caution">
    <text evidence="2">The sequence shown here is derived from an EMBL/GenBank/DDBJ whole genome shotgun (WGS) entry which is preliminary data.</text>
</comment>
<gene>
    <name evidence="2" type="ORF">SO802_012371</name>
</gene>
<protein>
    <submittedName>
        <fullName evidence="2">Uncharacterized protein</fullName>
    </submittedName>
</protein>
<name>A0AAW2D6M1_9ROSI</name>
<reference evidence="2 3" key="1">
    <citation type="submission" date="2024-01" db="EMBL/GenBank/DDBJ databases">
        <title>A telomere-to-telomere, gap-free genome of sweet tea (Lithocarpus litseifolius).</title>
        <authorList>
            <person name="Zhou J."/>
        </authorList>
    </citation>
    <scope>NUCLEOTIDE SEQUENCE [LARGE SCALE GENOMIC DNA]</scope>
    <source>
        <strain evidence="2">Zhou-2022a</strain>
        <tissue evidence="2">Leaf</tissue>
    </source>
</reference>
<dbReference type="Proteomes" id="UP001459277">
    <property type="component" value="Unassembled WGS sequence"/>
</dbReference>
<accession>A0AAW2D6M1</accession>
<sequence length="80" mass="8917">MVQYEDRLESTEEMRDYPIGAHTVTRSTAHIKGSKTGVHTIPRDRVEEEGGDIEEEIDRFTFAPETSAQPSSSAPIRGPD</sequence>
<evidence type="ECO:0000256" key="1">
    <source>
        <dbReference type="SAM" id="MobiDB-lite"/>
    </source>
</evidence>
<proteinExistence type="predicted"/>
<feature type="region of interest" description="Disordered" evidence="1">
    <location>
        <begin position="61"/>
        <end position="80"/>
    </location>
</feature>
<dbReference type="AlphaFoldDB" id="A0AAW2D6M1"/>
<feature type="compositionally biased region" description="Basic and acidic residues" evidence="1">
    <location>
        <begin position="1"/>
        <end position="16"/>
    </location>
</feature>
<feature type="region of interest" description="Disordered" evidence="1">
    <location>
        <begin position="1"/>
        <end position="52"/>
    </location>
</feature>
<keyword evidence="3" id="KW-1185">Reference proteome</keyword>
<evidence type="ECO:0000313" key="2">
    <source>
        <dbReference type="EMBL" id="KAL0004810.1"/>
    </source>
</evidence>